<dbReference type="Gene3D" id="1.20.58.60">
    <property type="match status" value="4"/>
</dbReference>
<organism evidence="14 15">
    <name type="scientific">Oreochromis aureus</name>
    <name type="common">Israeli tilapia</name>
    <name type="synonym">Chromis aureus</name>
    <dbReference type="NCBI Taxonomy" id="47969"/>
    <lineage>
        <taxon>Eukaryota</taxon>
        <taxon>Metazoa</taxon>
        <taxon>Chordata</taxon>
        <taxon>Craniata</taxon>
        <taxon>Vertebrata</taxon>
        <taxon>Euteleostomi</taxon>
        <taxon>Actinopterygii</taxon>
        <taxon>Neopterygii</taxon>
        <taxon>Teleostei</taxon>
        <taxon>Neoteleostei</taxon>
        <taxon>Acanthomorphata</taxon>
        <taxon>Ovalentaria</taxon>
        <taxon>Cichlomorphae</taxon>
        <taxon>Cichliformes</taxon>
        <taxon>Cichlidae</taxon>
        <taxon>African cichlids</taxon>
        <taxon>Pseudocrenilabrinae</taxon>
        <taxon>Oreochromini</taxon>
        <taxon>Oreochromis</taxon>
    </lineage>
</organism>
<dbReference type="FunFam" id="1.20.58.60:FF:000157">
    <property type="entry name" value="Nesprin-1 isoform 1"/>
    <property type="match status" value="1"/>
</dbReference>
<feature type="topological domain" description="Cytoplasmic" evidence="9">
    <location>
        <begin position="1"/>
        <end position="807"/>
    </location>
</feature>
<feature type="transmembrane region" description="Helical" evidence="12">
    <location>
        <begin position="808"/>
        <end position="828"/>
    </location>
</feature>
<keyword evidence="5 12" id="KW-1133">Transmembrane helix</keyword>
<dbReference type="InterPro" id="IPR012315">
    <property type="entry name" value="KASH"/>
</dbReference>
<evidence type="ECO:0000256" key="8">
    <source>
        <dbReference type="ARBA" id="ARBA00046312"/>
    </source>
</evidence>
<dbReference type="Proteomes" id="UP000472276">
    <property type="component" value="Unassembled WGS sequence"/>
</dbReference>
<keyword evidence="10" id="KW-0175">Coiled coil</keyword>
<protein>
    <recommendedName>
        <fullName evidence="13">KASH domain-containing protein</fullName>
    </recommendedName>
</protein>
<evidence type="ECO:0000256" key="10">
    <source>
        <dbReference type="SAM" id="Coils"/>
    </source>
</evidence>
<comment type="similarity">
    <text evidence="1">Belongs to the nesprin family.</text>
</comment>
<reference evidence="14" key="2">
    <citation type="submission" date="2025-08" db="UniProtKB">
        <authorList>
            <consortium name="Ensembl"/>
        </authorList>
    </citation>
    <scope>IDENTIFICATION</scope>
</reference>
<evidence type="ECO:0000313" key="14">
    <source>
        <dbReference type="Ensembl" id="ENSOABP00000067356.1"/>
    </source>
</evidence>
<feature type="region of interest" description="Disordered" evidence="11">
    <location>
        <begin position="344"/>
        <end position="367"/>
    </location>
</feature>
<sequence>QRFPHKLKETLVTVQQLDKNMSNLRTWLSRIEAELAKPVVYSTCHSDEIQRKLAEQQDLQRDIEQHTESVASVLTLCDVLLHDADACGSDSENDSIQQTTLSLDRRWRNICAMSMERRMRIEETWRLWCKFLDDYSRFEHWLKTAELTAASPDSADVLYTSAKEELKKFEAFQRQVHERLTQLELVNKQYRRLARENRTDAASKLKVMVHEGNQRWDSLQRRVAAVLRRLKYFTSQREDFEGTREGILVWLTEMDLQLTNVEHFSESDIEEKMRELNGFQQEITLNTNKIDALIVFGENLIQKSAPLDAVLIEDELEELHSYCQEVFGRVARFHHRLVNRRPVLEEEEEREMSDCEPDRDDSPDLTPSWMAERRRKEVDIASAVGGVSGGPQVMCHLLVPPIERSGRETPVSVDSIPLEWDHTVDVGGSSSHEDDEDATFFSALSEVVFPSLLLLNSHCFLLSVSSVKSVTDTPSWHLPGSPERKQLPRDIIQALSSLPTHTTSTPFHQQGYHLYTYSSLFLVLSGVIERWELLQAQKNAAEIKQDLEQWQKLNSDLSDVTSWLGRVLPELERLQRIAPSTSIRDIEVNIRKLKEMQKIFNSYKCLMISINLSSRHFLRGDSTELHEQQEALDSANHSWTQACSGLESWERSLHSAVMQCQTLHSLLLWLAQAEDKLRTYCPLCRPLLQALQEELRGRQRRVSSLQAISSQLLLEATGEDSVEAKEKVHVISNKLHLLLRQVAADLRTLQGTLVGPSSSHILFLNETTQQSLKCKISALVRWVEQKELKEERQDSSPQRPLFYRVLRAAFPLHLLLFMLLVLACLVPLSEENYSCTLSNNFARSFYPMLRYTNGPPPT</sequence>
<keyword evidence="4" id="KW-0677">Repeat</keyword>
<dbReference type="Pfam" id="PF25035">
    <property type="entry name" value="SYNE1"/>
    <property type="match status" value="1"/>
</dbReference>
<dbReference type="PROSITE" id="PS51049">
    <property type="entry name" value="KASH"/>
    <property type="match status" value="1"/>
</dbReference>
<keyword evidence="3 9" id="KW-0812">Transmembrane</keyword>
<feature type="domain" description="KASH" evidence="13">
    <location>
        <begin position="799"/>
        <end position="858"/>
    </location>
</feature>
<dbReference type="Ensembl" id="ENSOABT00000079570.1">
    <property type="protein sequence ID" value="ENSOABP00000067356.1"/>
    <property type="gene ID" value="ENSOABG00000002615.2"/>
</dbReference>
<dbReference type="CDD" id="cd00176">
    <property type="entry name" value="SPEC"/>
    <property type="match status" value="3"/>
</dbReference>
<dbReference type="SMART" id="SM01249">
    <property type="entry name" value="KASH"/>
    <property type="match status" value="1"/>
</dbReference>
<dbReference type="FunFam" id="1.20.58.60:FF:000126">
    <property type="entry name" value="Spectrin repeat containing, nuclear envelope 1a"/>
    <property type="match status" value="1"/>
</dbReference>
<name>A0AAZ1XGN0_OREAU</name>
<feature type="coiled-coil region" evidence="10">
    <location>
        <begin position="533"/>
        <end position="560"/>
    </location>
</feature>
<dbReference type="AlphaFoldDB" id="A0AAZ1XGN0"/>
<evidence type="ECO:0000256" key="12">
    <source>
        <dbReference type="SAM" id="Phobius"/>
    </source>
</evidence>
<comment type="subcellular location">
    <subcellularLocation>
        <location evidence="8">Nucleus outer membrane</location>
        <topology evidence="8">Single-pass type IV membrane protein</topology>
    </subcellularLocation>
</comment>
<evidence type="ECO:0000256" key="3">
    <source>
        <dbReference type="ARBA" id="ARBA00022692"/>
    </source>
</evidence>
<keyword evidence="7" id="KW-0539">Nucleus</keyword>
<evidence type="ECO:0000256" key="7">
    <source>
        <dbReference type="ARBA" id="ARBA00023242"/>
    </source>
</evidence>
<evidence type="ECO:0000256" key="5">
    <source>
        <dbReference type="ARBA" id="ARBA00022989"/>
    </source>
</evidence>
<dbReference type="PANTHER" id="PTHR14514">
    <property type="entry name" value="PKA ANCHORING PROTEIN"/>
    <property type="match status" value="1"/>
</dbReference>
<reference evidence="14" key="3">
    <citation type="submission" date="2025-09" db="UniProtKB">
        <authorList>
            <consortium name="Ensembl"/>
        </authorList>
    </citation>
    <scope>IDENTIFICATION</scope>
</reference>
<evidence type="ECO:0000256" key="2">
    <source>
        <dbReference type="ARBA" id="ARBA00022553"/>
    </source>
</evidence>
<evidence type="ECO:0000313" key="15">
    <source>
        <dbReference type="Proteomes" id="UP000472276"/>
    </source>
</evidence>
<dbReference type="GO" id="GO:0005640">
    <property type="term" value="C:nuclear outer membrane"/>
    <property type="evidence" value="ECO:0007669"/>
    <property type="project" value="UniProtKB-SubCell"/>
</dbReference>
<proteinExistence type="inferred from homology"/>
<dbReference type="SMART" id="SM00150">
    <property type="entry name" value="SPEC"/>
    <property type="match status" value="5"/>
</dbReference>
<evidence type="ECO:0000259" key="13">
    <source>
        <dbReference type="PROSITE" id="PS51049"/>
    </source>
</evidence>
<dbReference type="InterPro" id="IPR002017">
    <property type="entry name" value="Spectrin_repeat"/>
</dbReference>
<dbReference type="InterPro" id="IPR018159">
    <property type="entry name" value="Spectrin/alpha-actinin"/>
</dbReference>
<dbReference type="InterPro" id="IPR056887">
    <property type="entry name" value="SYNE1/2_dom"/>
</dbReference>
<evidence type="ECO:0000256" key="4">
    <source>
        <dbReference type="ARBA" id="ARBA00022737"/>
    </source>
</evidence>
<keyword evidence="2" id="KW-0597">Phosphoprotein</keyword>
<evidence type="ECO:0000256" key="1">
    <source>
        <dbReference type="ARBA" id="ARBA00008619"/>
    </source>
</evidence>
<feature type="compositionally biased region" description="Acidic residues" evidence="11">
    <location>
        <begin position="345"/>
        <end position="363"/>
    </location>
</feature>
<evidence type="ECO:0000256" key="11">
    <source>
        <dbReference type="SAM" id="MobiDB-lite"/>
    </source>
</evidence>
<evidence type="ECO:0000256" key="9">
    <source>
        <dbReference type="PROSITE-ProRule" id="PRU00385"/>
    </source>
</evidence>
<keyword evidence="15" id="KW-1185">Reference proteome</keyword>
<accession>A0AAZ1XGN0</accession>
<dbReference type="Pfam" id="PF00435">
    <property type="entry name" value="Spectrin"/>
    <property type="match status" value="2"/>
</dbReference>
<dbReference type="PANTHER" id="PTHR14514:SF4">
    <property type="entry name" value="NESPRIN-2"/>
    <property type="match status" value="1"/>
</dbReference>
<feature type="topological domain" description="Perinuclear space" evidence="9">
    <location>
        <begin position="829"/>
        <end position="858"/>
    </location>
</feature>
<evidence type="ECO:0000256" key="6">
    <source>
        <dbReference type="ARBA" id="ARBA00023136"/>
    </source>
</evidence>
<keyword evidence="6 9" id="KW-0472">Membrane</keyword>
<reference evidence="15" key="1">
    <citation type="submission" date="2020-03" db="EMBL/GenBank/DDBJ databases">
        <title>Evolution of repeat sequences and sex chromosomes of tilapia species revealed by chromosome-level genomes.</title>
        <authorList>
            <person name="Xu L."/>
            <person name="Tao W."/>
            <person name="Wang D."/>
            <person name="Zhou Q."/>
        </authorList>
    </citation>
    <scope>NUCLEOTIDE SEQUENCE [LARGE SCALE GENOMIC DNA]</scope>
    <source>
        <strain evidence="15">Israel</strain>
    </source>
</reference>
<dbReference type="SUPFAM" id="SSF46966">
    <property type="entry name" value="Spectrin repeat"/>
    <property type="match status" value="5"/>
</dbReference>
<dbReference type="Pfam" id="PF10541">
    <property type="entry name" value="KASH"/>
    <property type="match status" value="1"/>
</dbReference>